<dbReference type="Gene3D" id="3.90.550.20">
    <property type="match status" value="1"/>
</dbReference>
<evidence type="ECO:0000313" key="3">
    <source>
        <dbReference type="Proteomes" id="UP000603141"/>
    </source>
</evidence>
<comment type="caution">
    <text evidence="2">The sequence shown here is derived from an EMBL/GenBank/DDBJ whole genome shotgun (WGS) entry which is preliminary data.</text>
</comment>
<dbReference type="EMBL" id="JAENIJ010000041">
    <property type="protein sequence ID" value="MBK1884283.1"/>
    <property type="molecule type" value="Genomic_DNA"/>
</dbReference>
<proteinExistence type="predicted"/>
<dbReference type="GO" id="GO:0051999">
    <property type="term" value="P:mannosyl-inositol phosphorylceramide biosynthetic process"/>
    <property type="evidence" value="ECO:0007669"/>
    <property type="project" value="TreeGrafter"/>
</dbReference>
<evidence type="ECO:0008006" key="4">
    <source>
        <dbReference type="Google" id="ProtNLM"/>
    </source>
</evidence>
<accession>A0A934SFL0</accession>
<organism evidence="2 3">
    <name type="scientific">Luteolibacter pohnpeiensis</name>
    <dbReference type="NCBI Taxonomy" id="454153"/>
    <lineage>
        <taxon>Bacteria</taxon>
        <taxon>Pseudomonadati</taxon>
        <taxon>Verrucomicrobiota</taxon>
        <taxon>Verrucomicrobiia</taxon>
        <taxon>Verrucomicrobiales</taxon>
        <taxon>Verrucomicrobiaceae</taxon>
        <taxon>Luteolibacter</taxon>
    </lineage>
</organism>
<dbReference type="InterPro" id="IPR029044">
    <property type="entry name" value="Nucleotide-diphossugar_trans"/>
</dbReference>
<dbReference type="InterPro" id="IPR051706">
    <property type="entry name" value="Glycosyltransferase_domain"/>
</dbReference>
<keyword evidence="1" id="KW-0808">Transferase</keyword>
<name>A0A934SFL0_9BACT</name>
<evidence type="ECO:0000313" key="2">
    <source>
        <dbReference type="EMBL" id="MBK1884283.1"/>
    </source>
</evidence>
<dbReference type="GO" id="GO:0016020">
    <property type="term" value="C:membrane"/>
    <property type="evidence" value="ECO:0007669"/>
    <property type="project" value="GOC"/>
</dbReference>
<dbReference type="SUPFAM" id="SSF53448">
    <property type="entry name" value="Nucleotide-diphospho-sugar transferases"/>
    <property type="match status" value="1"/>
</dbReference>
<evidence type="ECO:0000256" key="1">
    <source>
        <dbReference type="ARBA" id="ARBA00022679"/>
    </source>
</evidence>
<keyword evidence="3" id="KW-1185">Reference proteome</keyword>
<protein>
    <recommendedName>
        <fullName evidence="4">Mannosyltransferase</fullName>
    </recommendedName>
</protein>
<dbReference type="PANTHER" id="PTHR32385">
    <property type="entry name" value="MANNOSYL PHOSPHORYLINOSITOL CERAMIDE SYNTHASE"/>
    <property type="match status" value="1"/>
</dbReference>
<gene>
    <name evidence="2" type="ORF">JIN85_17825</name>
</gene>
<dbReference type="Pfam" id="PF04488">
    <property type="entry name" value="Gly_transf_sug"/>
    <property type="match status" value="1"/>
</dbReference>
<dbReference type="AlphaFoldDB" id="A0A934SFL0"/>
<dbReference type="PANTHER" id="PTHR32385:SF22">
    <property type="entry name" value="MANNOSYL PHOSPHORYLINOSITOL CERAMIDE SYNTHASE SUR1"/>
    <property type="match status" value="1"/>
</dbReference>
<reference evidence="2" key="1">
    <citation type="submission" date="2021-01" db="EMBL/GenBank/DDBJ databases">
        <title>Modified the classification status of verrucomicrobia.</title>
        <authorList>
            <person name="Feng X."/>
        </authorList>
    </citation>
    <scope>NUCLEOTIDE SEQUENCE</scope>
    <source>
        <strain evidence="2">KCTC 22041</strain>
    </source>
</reference>
<sequence length="253" mass="29177">MIKTCVTSLQRTNLDWDCRFYDDEDWKKIITSDFIFSWENLSRYPTGIQRSDIFRCAALYELGGCYADVDMIGVRSIDSLIAAACELGLVDGDTELMLTIDHPIHSRKYFGREKIYMNNFMLAKPGARFLEIYLKEMKKVVAQGTCESRAPVYTTGPVAMTRLIHEFGGLEKLKIAVVPYFWINPIPDMSLDFPEKPLYQQMIEDGSWRSEIAPYFIHCWWHSYINVETESHYGKLFDHLPVCQTASSIAGTF</sequence>
<dbReference type="GO" id="GO:0000030">
    <property type="term" value="F:mannosyltransferase activity"/>
    <property type="evidence" value="ECO:0007669"/>
    <property type="project" value="TreeGrafter"/>
</dbReference>
<dbReference type="InterPro" id="IPR007577">
    <property type="entry name" value="GlycoTrfase_DXD_sugar-bd_CS"/>
</dbReference>
<dbReference type="Proteomes" id="UP000603141">
    <property type="component" value="Unassembled WGS sequence"/>
</dbReference>